<organism evidence="6 7">
    <name type="scientific">Segatella cerevisiae</name>
    <dbReference type="NCBI Taxonomy" id="2053716"/>
    <lineage>
        <taxon>Bacteria</taxon>
        <taxon>Pseudomonadati</taxon>
        <taxon>Bacteroidota</taxon>
        <taxon>Bacteroidia</taxon>
        <taxon>Bacteroidales</taxon>
        <taxon>Prevotellaceae</taxon>
        <taxon>Segatella</taxon>
    </lineage>
</organism>
<keyword evidence="4" id="KW-1133">Transmembrane helix</keyword>
<dbReference type="Pfam" id="PF07495">
    <property type="entry name" value="Y_Y_Y"/>
    <property type="match status" value="1"/>
</dbReference>
<dbReference type="PANTHER" id="PTHR43547:SF2">
    <property type="entry name" value="HYBRID SIGNAL TRANSDUCTION HISTIDINE KINASE C"/>
    <property type="match status" value="1"/>
</dbReference>
<protein>
    <submittedName>
        <fullName evidence="6">Helix-turn-helix domain-containing protein</fullName>
    </submittedName>
</protein>
<keyword evidence="2" id="KW-0805">Transcription regulation</keyword>
<dbReference type="InterPro" id="IPR013783">
    <property type="entry name" value="Ig-like_fold"/>
</dbReference>
<keyword evidence="4" id="KW-0472">Membrane</keyword>
<feature type="transmembrane region" description="Helical" evidence="4">
    <location>
        <begin position="740"/>
        <end position="765"/>
    </location>
</feature>
<dbReference type="SUPFAM" id="SSF46689">
    <property type="entry name" value="Homeodomain-like"/>
    <property type="match status" value="1"/>
</dbReference>
<keyword evidence="3" id="KW-0804">Transcription</keyword>
<sequence>MKNKRKFFLIIVLLSIILLRGNAKDYRFRNVTIPGASTILCLSQDGDGMMWMGTERGLYAYDGYHFYPHFEEHSFSNQRVHCVRRAGDRLYLGCDNGLLLYNIRTNRYEKVPVGGPKDIRAVLFSGRKVYLGSSQGLYAYDPFLKKIRKEGNEHSAVYSLLKTHTGLLIGTINGLFFYGRHSVRPVRITAGRQPLVNAMAFDKKRNCIWLGTEGALYAYRNGKLSEVKALKGNSVKSLTVDDHGILFIGTDNGLYTYDRDGKTERIAHDSRYPQTLVNNIVWSIFKDRWNNIWLGTDNGISQFSQNSHYKWVPLSDITGNGDGNCLHVFFQDRSGTNWIGGTNGLIRFQLTTQGYAHLAWYRQNDASHFLSHNRVRKVYQDTDGDIWVATDHGINYYNPRTGTFRNFIVRDLSGIYSTAWAYDILLDERGRLWIASYMGGVFVISKKKLLASSGSCVADRHISTHNGLQGIHVEQLCEDRKGRIWALVFGKGIDCIDPSTYSVRRTQSPYIYNVIATDASGRLWAGRDGGVDIFTDPGKRVMVNAFHDNSSSGRVTAMCRVADRMWVFSANVCRMISRNGNNSSFRIPGMEVLAACYSPRDHCVYLAGNDGYISMDMTAISPSSFQSGPVILSELLVNGNPYQDKRGNVRYLKDFVFSHNENDITFELTDLPYNNHLSSMYAYRLEGIDKNWQYGNLEDGRITYNGLDYGSYRLVVKAMDGKGNLSDEVYSVKIKILPPWYLSVWAKLLYAIFLIALAVWSFNFYTVKKRLKMERQEKERILEQSRSKVEFYAHLSRHLKEYLGRIMASVNRLMSPGYKTKAPMEMEDIRKNAALLSDLTHKSLDIDSDSGEEEGQLDLTSVDIIELCRQLVGDNKGKAAEKHMTLRFSTDDEALFKQVDIIKWTIIFYDTLAFMTGRSERGAVLTFSVKSDMIGEKVNIELSDNKMKLLPEERAMMFQRFSSLYAVRKYTVLHQGTLKVDHSEEGHTTFFFTFPLDRSIAKPIADVPEKAPEDNADDALLAEITEAIEQNIEDSDFNVTQLQKTVGMGSKQLYRKIKQLTDMTPVELIRNQRMKKAASLLKEGKFSVSEVMYMVGFSNSGYFSKCFQKAFGVTLKEYK</sequence>
<dbReference type="InterPro" id="IPR011123">
    <property type="entry name" value="Y_Y_Y"/>
</dbReference>
<dbReference type="InterPro" id="IPR015943">
    <property type="entry name" value="WD40/YVTN_repeat-like_dom_sf"/>
</dbReference>
<dbReference type="Pfam" id="PF07494">
    <property type="entry name" value="Reg_prop"/>
    <property type="match status" value="2"/>
</dbReference>
<evidence type="ECO:0000256" key="1">
    <source>
        <dbReference type="ARBA" id="ARBA00022553"/>
    </source>
</evidence>
<evidence type="ECO:0000256" key="3">
    <source>
        <dbReference type="ARBA" id="ARBA00023163"/>
    </source>
</evidence>
<dbReference type="PANTHER" id="PTHR43547">
    <property type="entry name" value="TWO-COMPONENT HISTIDINE KINASE"/>
    <property type="match status" value="1"/>
</dbReference>
<dbReference type="Pfam" id="PF12833">
    <property type="entry name" value="HTH_18"/>
    <property type="match status" value="1"/>
</dbReference>
<keyword evidence="4" id="KW-0812">Transmembrane</keyword>
<dbReference type="RefSeq" id="WP_252761202.1">
    <property type="nucleotide sequence ID" value="NZ_JAMXLY010000030.1"/>
</dbReference>
<evidence type="ECO:0000256" key="2">
    <source>
        <dbReference type="ARBA" id="ARBA00023015"/>
    </source>
</evidence>
<reference evidence="6 7" key="1">
    <citation type="submission" date="2022-06" db="EMBL/GenBank/DDBJ databases">
        <title>A taxonomic note on the genus Prevotella: Description of four novel genera and emended description of the genera Hallella and Xylanibacter.</title>
        <authorList>
            <person name="Hitch T.C.A."/>
        </authorList>
    </citation>
    <scope>NUCLEOTIDE SEQUENCE [LARGE SCALE GENOMIC DNA]</scope>
    <source>
        <strain evidence="6 7">DSM 100619</strain>
    </source>
</reference>
<dbReference type="InterPro" id="IPR018060">
    <property type="entry name" value="HTH_AraC"/>
</dbReference>
<dbReference type="Gene3D" id="2.130.10.10">
    <property type="entry name" value="YVTN repeat-like/Quinoprotein amine dehydrogenase"/>
    <property type="match status" value="2"/>
</dbReference>
<dbReference type="SUPFAM" id="SSF63829">
    <property type="entry name" value="Calcium-dependent phosphotriesterase"/>
    <property type="match status" value="1"/>
</dbReference>
<dbReference type="EMBL" id="JAMXLY010000030">
    <property type="protein sequence ID" value="MCO6025846.1"/>
    <property type="molecule type" value="Genomic_DNA"/>
</dbReference>
<keyword evidence="1" id="KW-0597">Phosphoprotein</keyword>
<evidence type="ECO:0000256" key="4">
    <source>
        <dbReference type="SAM" id="Phobius"/>
    </source>
</evidence>
<gene>
    <name evidence="6" type="ORF">NG821_08350</name>
</gene>
<dbReference type="InterPro" id="IPR009057">
    <property type="entry name" value="Homeodomain-like_sf"/>
</dbReference>
<dbReference type="Gene3D" id="3.30.565.10">
    <property type="entry name" value="Histidine kinase-like ATPase, C-terminal domain"/>
    <property type="match status" value="1"/>
</dbReference>
<dbReference type="PROSITE" id="PS01124">
    <property type="entry name" value="HTH_ARAC_FAMILY_2"/>
    <property type="match status" value="1"/>
</dbReference>
<keyword evidence="7" id="KW-1185">Reference proteome</keyword>
<dbReference type="SUPFAM" id="SSF69322">
    <property type="entry name" value="Tricorn protease domain 2"/>
    <property type="match status" value="1"/>
</dbReference>
<accession>A0ABT1BXR1</accession>
<proteinExistence type="predicted"/>
<evidence type="ECO:0000259" key="5">
    <source>
        <dbReference type="PROSITE" id="PS01124"/>
    </source>
</evidence>
<dbReference type="Gene3D" id="1.10.10.60">
    <property type="entry name" value="Homeodomain-like"/>
    <property type="match status" value="2"/>
</dbReference>
<evidence type="ECO:0000313" key="7">
    <source>
        <dbReference type="Proteomes" id="UP001204015"/>
    </source>
</evidence>
<dbReference type="SUPFAM" id="SSF55874">
    <property type="entry name" value="ATPase domain of HSP90 chaperone/DNA topoisomerase II/histidine kinase"/>
    <property type="match status" value="1"/>
</dbReference>
<dbReference type="InterPro" id="IPR011110">
    <property type="entry name" value="Reg_prop"/>
</dbReference>
<evidence type="ECO:0000313" key="6">
    <source>
        <dbReference type="EMBL" id="MCO6025846.1"/>
    </source>
</evidence>
<comment type="caution">
    <text evidence="6">The sequence shown here is derived from an EMBL/GenBank/DDBJ whole genome shotgun (WGS) entry which is preliminary data.</text>
</comment>
<dbReference type="InterPro" id="IPR036890">
    <property type="entry name" value="HATPase_C_sf"/>
</dbReference>
<dbReference type="Gene3D" id="2.60.40.10">
    <property type="entry name" value="Immunoglobulins"/>
    <property type="match status" value="1"/>
</dbReference>
<name>A0ABT1BXR1_9BACT</name>
<dbReference type="SMART" id="SM00342">
    <property type="entry name" value="HTH_ARAC"/>
    <property type="match status" value="1"/>
</dbReference>
<feature type="domain" description="HTH araC/xylS-type" evidence="5">
    <location>
        <begin position="1022"/>
        <end position="1119"/>
    </location>
</feature>
<dbReference type="Proteomes" id="UP001204015">
    <property type="component" value="Unassembled WGS sequence"/>
</dbReference>